<reference evidence="2 3" key="1">
    <citation type="submission" date="2018-07" db="EMBL/GenBank/DDBJ databases">
        <title>Genomic Encyclopedia of Type Strains, Phase IV (KMG-IV): sequencing the most valuable type-strain genomes for metagenomic binning, comparative biology and taxonomic classification.</title>
        <authorList>
            <person name="Goeker M."/>
        </authorList>
    </citation>
    <scope>NUCLEOTIDE SEQUENCE [LARGE SCALE GENOMIC DNA]</scope>
    <source>
        <strain evidence="2 3">DSM 4134</strain>
    </source>
</reference>
<dbReference type="RefSeq" id="WP_115870029.1">
    <property type="nucleotide sequence ID" value="NZ_QREG01000027.1"/>
</dbReference>
<dbReference type="InterPro" id="IPR008333">
    <property type="entry name" value="Cbr1-like_FAD-bd_dom"/>
</dbReference>
<dbReference type="OrthoDB" id="9814826at2"/>
<name>A0A3D9KYR0_MARFU</name>
<dbReference type="EMBL" id="QREG01000027">
    <property type="protein sequence ID" value="RED92985.1"/>
    <property type="molecule type" value="Genomic_DNA"/>
</dbReference>
<evidence type="ECO:0000313" key="2">
    <source>
        <dbReference type="EMBL" id="RED92985.1"/>
    </source>
</evidence>
<sequence>MISKIPKWVGDIAEGRILKPIELVQDEKLSANLRLCQFRGDVGSMDFQPGNGNAIRVSKTDLRNYTVFNYDKENGEFMVLYYLNNLGVGSKLISSLSKGDVLFMDFPRGKTCYSKAIKNQLFFGDETSLGLACSLHSRYRCNHHQYQFYLELDEENKHIPEALGLDNFEVFSKGAVERNTAALILPQVERQHIKNTRCLLTGNGRSVQLVRSLLKANRFAGEIYSKGYWLEGKKGL</sequence>
<keyword evidence="3" id="KW-1185">Reference proteome</keyword>
<dbReference type="InterPro" id="IPR017938">
    <property type="entry name" value="Riboflavin_synthase-like_b-brl"/>
</dbReference>
<proteinExistence type="predicted"/>
<gene>
    <name evidence="2" type="ORF">C7460_1279</name>
</gene>
<dbReference type="Gene3D" id="2.40.30.10">
    <property type="entry name" value="Translation factors"/>
    <property type="match status" value="1"/>
</dbReference>
<dbReference type="SUPFAM" id="SSF63380">
    <property type="entry name" value="Riboflavin synthase domain-like"/>
    <property type="match status" value="1"/>
</dbReference>
<organism evidence="2 3">
    <name type="scientific">Marinoscillum furvescens DSM 4134</name>
    <dbReference type="NCBI Taxonomy" id="1122208"/>
    <lineage>
        <taxon>Bacteria</taxon>
        <taxon>Pseudomonadati</taxon>
        <taxon>Bacteroidota</taxon>
        <taxon>Cytophagia</taxon>
        <taxon>Cytophagales</taxon>
        <taxon>Reichenbachiellaceae</taxon>
        <taxon>Marinoscillum</taxon>
    </lineage>
</organism>
<dbReference type="Pfam" id="PF00970">
    <property type="entry name" value="FAD_binding_6"/>
    <property type="match status" value="1"/>
</dbReference>
<accession>A0A3D9KYR0</accession>
<dbReference type="Proteomes" id="UP000256779">
    <property type="component" value="Unassembled WGS sequence"/>
</dbReference>
<protein>
    <submittedName>
        <fullName evidence="2">Flavin-dependent oxidoreductase</fullName>
    </submittedName>
</protein>
<evidence type="ECO:0000259" key="1">
    <source>
        <dbReference type="Pfam" id="PF00970"/>
    </source>
</evidence>
<feature type="domain" description="Flavoprotein pyridine nucleotide cytochrome reductase-like FAD-binding" evidence="1">
    <location>
        <begin position="21"/>
        <end position="113"/>
    </location>
</feature>
<comment type="caution">
    <text evidence="2">The sequence shown here is derived from an EMBL/GenBank/DDBJ whole genome shotgun (WGS) entry which is preliminary data.</text>
</comment>
<dbReference type="AlphaFoldDB" id="A0A3D9KYR0"/>
<evidence type="ECO:0000313" key="3">
    <source>
        <dbReference type="Proteomes" id="UP000256779"/>
    </source>
</evidence>